<gene>
    <name evidence="2" type="ORF">E1298_29030</name>
</gene>
<evidence type="ECO:0000313" key="3">
    <source>
        <dbReference type="Proteomes" id="UP000294513"/>
    </source>
</evidence>
<feature type="domain" description="AB hydrolase-1" evidence="1">
    <location>
        <begin position="7"/>
        <end position="237"/>
    </location>
</feature>
<dbReference type="Gene3D" id="3.40.50.1820">
    <property type="entry name" value="alpha/beta hydrolase"/>
    <property type="match status" value="1"/>
</dbReference>
<dbReference type="PANTHER" id="PTHR37017:SF11">
    <property type="entry name" value="ESTERASE_LIPASE_THIOESTERASE DOMAIN-CONTAINING PROTEIN"/>
    <property type="match status" value="1"/>
</dbReference>
<comment type="caution">
    <text evidence="2">The sequence shown here is derived from an EMBL/GenBank/DDBJ whole genome shotgun (WGS) entry which is preliminary data.</text>
</comment>
<proteinExistence type="predicted"/>
<dbReference type="InterPro" id="IPR052897">
    <property type="entry name" value="Sec-Metab_Biosynth_Hydrolase"/>
</dbReference>
<dbReference type="PANTHER" id="PTHR37017">
    <property type="entry name" value="AB HYDROLASE-1 DOMAIN-CONTAINING PROTEIN-RELATED"/>
    <property type="match status" value="1"/>
</dbReference>
<name>A0A4R5B0S7_9ACTN</name>
<protein>
    <submittedName>
        <fullName evidence="2">Alpha/beta fold hydrolase</fullName>
    </submittedName>
</protein>
<organism evidence="2 3">
    <name type="scientific">Actinomadura rubrisoli</name>
    <dbReference type="NCBI Taxonomy" id="2530368"/>
    <lineage>
        <taxon>Bacteria</taxon>
        <taxon>Bacillati</taxon>
        <taxon>Actinomycetota</taxon>
        <taxon>Actinomycetes</taxon>
        <taxon>Streptosporangiales</taxon>
        <taxon>Thermomonosporaceae</taxon>
        <taxon>Actinomadura</taxon>
    </lineage>
</organism>
<evidence type="ECO:0000313" key="2">
    <source>
        <dbReference type="EMBL" id="TDD78050.1"/>
    </source>
</evidence>
<dbReference type="Pfam" id="PF12697">
    <property type="entry name" value="Abhydrolase_6"/>
    <property type="match status" value="1"/>
</dbReference>
<sequence length="245" mass="26773">MTSSSTFVLVHGAWHYGSLWEPVAEHLRAAGHTVHTPTVAGFGEGASMDASHADGAASIVEYIRERDLDDFVLLGHSFGGTIACKVAEVMPERIRRLVFHSAFVLEDGNSINDELPPAYLGVFEANTVDGGIYVPWELWREVFVNDGDEETARAAFDLLCPTPVRMLADKLDLKRFHALIAEGALRCSYLNCTDDTALPPGPYAWHPRFSSRLGLHRLVQMPGSHEVMFTAPAALAAKSVEAGRD</sequence>
<dbReference type="InterPro" id="IPR000073">
    <property type="entry name" value="AB_hydrolase_1"/>
</dbReference>
<dbReference type="Proteomes" id="UP000294513">
    <property type="component" value="Unassembled WGS sequence"/>
</dbReference>
<accession>A0A4R5B0S7</accession>
<dbReference type="GO" id="GO:0016787">
    <property type="term" value="F:hydrolase activity"/>
    <property type="evidence" value="ECO:0007669"/>
    <property type="project" value="UniProtKB-KW"/>
</dbReference>
<reference evidence="2 3" key="1">
    <citation type="submission" date="2019-03" db="EMBL/GenBank/DDBJ databases">
        <title>Draft genome sequences of novel Actinobacteria.</title>
        <authorList>
            <person name="Sahin N."/>
            <person name="Ay H."/>
            <person name="Saygin H."/>
        </authorList>
    </citation>
    <scope>NUCLEOTIDE SEQUENCE [LARGE SCALE GENOMIC DNA]</scope>
    <source>
        <strain evidence="2 3">H3C3</strain>
    </source>
</reference>
<evidence type="ECO:0000259" key="1">
    <source>
        <dbReference type="Pfam" id="PF12697"/>
    </source>
</evidence>
<dbReference type="OrthoDB" id="9773549at2"/>
<dbReference type="InterPro" id="IPR029058">
    <property type="entry name" value="AB_hydrolase_fold"/>
</dbReference>
<dbReference type="PRINTS" id="PR00111">
    <property type="entry name" value="ABHYDROLASE"/>
</dbReference>
<dbReference type="SUPFAM" id="SSF53474">
    <property type="entry name" value="alpha/beta-Hydrolases"/>
    <property type="match status" value="1"/>
</dbReference>
<dbReference type="AlphaFoldDB" id="A0A4R5B0S7"/>
<keyword evidence="3" id="KW-1185">Reference proteome</keyword>
<dbReference type="EMBL" id="SMKU01000189">
    <property type="protein sequence ID" value="TDD78050.1"/>
    <property type="molecule type" value="Genomic_DNA"/>
</dbReference>
<dbReference type="RefSeq" id="WP_131898792.1">
    <property type="nucleotide sequence ID" value="NZ_SMKU01000189.1"/>
</dbReference>
<keyword evidence="2" id="KW-0378">Hydrolase</keyword>